<protein>
    <submittedName>
        <fullName evidence="3">Uncharacterized protein</fullName>
    </submittedName>
</protein>
<sequence length="238" mass="27322">MSVINIPRDEQKALREVNMQALNREISASLDARRLGSTLRDLRLDSCGPFIATKLREFDVALQAYAGAKTTRKLADTGERARRAGSNLGNAVRQMQQRIETQEQEGQRFFVDDQIIPPSNFTRALSVRVDYRWRPSTESEWTHGTITFNHSYDPRPDYSVPAPKRKPSASRRAQDLQDELWREWEQLMKNGLHSLAEYFRQGGDGAAIPKTFQARTDAFDRRLNNFSCRFWLEPAGST</sequence>
<organism evidence="3">
    <name type="scientific">Xanthomonas indica</name>
    <dbReference type="NCBI Taxonomy" id="2912242"/>
    <lineage>
        <taxon>Bacteria</taxon>
        <taxon>Pseudomonadati</taxon>
        <taxon>Pseudomonadota</taxon>
        <taxon>Gammaproteobacteria</taxon>
        <taxon>Lysobacterales</taxon>
        <taxon>Lysobacteraceae</taxon>
        <taxon>Xanthomonas</taxon>
    </lineage>
</organism>
<evidence type="ECO:0000313" key="2">
    <source>
        <dbReference type="EMBL" id="MCI2260792.1"/>
    </source>
</evidence>
<dbReference type="EMBL" id="CP131914">
    <property type="protein sequence ID" value="XCI79289.1"/>
    <property type="molecule type" value="Genomic_DNA"/>
</dbReference>
<dbReference type="AlphaFoldDB" id="A0AAU8I1F9"/>
<dbReference type="Proteomes" id="UP001430647">
    <property type="component" value="Unassembled WGS sequence"/>
</dbReference>
<dbReference type="EMBL" id="JAKJPQ010000003">
    <property type="protein sequence ID" value="MCI2260792.1"/>
    <property type="molecule type" value="Genomic_DNA"/>
</dbReference>
<keyword evidence="4" id="KW-1185">Reference proteome</keyword>
<evidence type="ECO:0000313" key="4">
    <source>
        <dbReference type="Proteomes" id="UP001430647"/>
    </source>
</evidence>
<gene>
    <name evidence="2" type="ORF">L3V74_04480</name>
    <name evidence="3" type="ORF">Q7W82_13445</name>
</gene>
<reference evidence="3" key="3">
    <citation type="submission" date="2023-08" db="EMBL/GenBank/DDBJ databases">
        <title>Complete genome sequence of Xanthomonas indica.</title>
        <authorList>
            <person name="Patil P.B."/>
            <person name="Rana R."/>
        </authorList>
    </citation>
    <scope>NUCLEOTIDE SEQUENCE</scope>
    <source>
        <strain evidence="3">PPL560</strain>
    </source>
</reference>
<evidence type="ECO:0000256" key="1">
    <source>
        <dbReference type="SAM" id="MobiDB-lite"/>
    </source>
</evidence>
<dbReference type="RefSeq" id="WP_242158846.1">
    <property type="nucleotide sequence ID" value="NZ_CP131914.1"/>
</dbReference>
<accession>A0AAU8I1F9</accession>
<feature type="region of interest" description="Disordered" evidence="1">
    <location>
        <begin position="152"/>
        <end position="173"/>
    </location>
</feature>
<reference evidence="2" key="2">
    <citation type="submission" date="2022-01" db="EMBL/GenBank/DDBJ databases">
        <authorList>
            <person name="Rana R."/>
            <person name="Patil P.B."/>
        </authorList>
    </citation>
    <scope>NUCLEOTIDE SEQUENCE</scope>
    <source>
        <strain evidence="2">PPL560</strain>
    </source>
</reference>
<proteinExistence type="predicted"/>
<reference evidence="2 4" key="1">
    <citation type="journal article" date="2022" name="Curr. Microbiol.">
        <title>Xanthomonas indica sp. nov., a Novel Member of Non-Pathogenic Xanthomonas Community from Healthy Rice Seeds.</title>
        <authorList>
            <person name="Rana R."/>
            <person name="Madhavan V.N."/>
            <person name="Saroha T."/>
            <person name="Bansal K."/>
            <person name="Kaur A."/>
            <person name="Sonti R.V."/>
            <person name="Patel H.K."/>
            <person name="Patil P.B."/>
        </authorList>
    </citation>
    <scope>NUCLEOTIDE SEQUENCE [LARGE SCALE GENOMIC DNA]</scope>
    <source>
        <strain evidence="2 4">PPL560</strain>
    </source>
</reference>
<evidence type="ECO:0000313" key="3">
    <source>
        <dbReference type="EMBL" id="XCI79289.1"/>
    </source>
</evidence>
<dbReference type="KEGG" id="xin:Q7W82_13445"/>
<name>A0AAU8I1F9_9XANT</name>